<evidence type="ECO:0000313" key="3">
    <source>
        <dbReference type="EMBL" id="PTM47442.1"/>
    </source>
</evidence>
<protein>
    <submittedName>
        <fullName evidence="3">Diguanylate cyclase</fullName>
    </submittedName>
</protein>
<feature type="coiled-coil region" evidence="1">
    <location>
        <begin position="120"/>
        <end position="147"/>
    </location>
</feature>
<dbReference type="AlphaFoldDB" id="A0A2T4YUF4"/>
<feature type="domain" description="GGDEF" evidence="2">
    <location>
        <begin position="184"/>
        <end position="314"/>
    </location>
</feature>
<dbReference type="EMBL" id="PZZN01000001">
    <property type="protein sequence ID" value="PTM47442.1"/>
    <property type="molecule type" value="Genomic_DNA"/>
</dbReference>
<keyword evidence="1" id="KW-0175">Coiled coil</keyword>
<dbReference type="Proteomes" id="UP000240996">
    <property type="component" value="Unassembled WGS sequence"/>
</dbReference>
<dbReference type="PROSITE" id="PS50887">
    <property type="entry name" value="GGDEF"/>
    <property type="match status" value="1"/>
</dbReference>
<keyword evidence="4" id="KW-1185">Reference proteome</keyword>
<evidence type="ECO:0000256" key="1">
    <source>
        <dbReference type="SAM" id="Coils"/>
    </source>
</evidence>
<dbReference type="InterPro" id="IPR029787">
    <property type="entry name" value="Nucleotide_cyclase"/>
</dbReference>
<name>A0A2T4YUF4_9SPHN</name>
<dbReference type="Gene3D" id="3.30.70.270">
    <property type="match status" value="1"/>
</dbReference>
<dbReference type="InterPro" id="IPR043128">
    <property type="entry name" value="Rev_trsase/Diguanyl_cyclase"/>
</dbReference>
<dbReference type="NCBIfam" id="TIGR00254">
    <property type="entry name" value="GGDEF"/>
    <property type="match status" value="1"/>
</dbReference>
<dbReference type="RefSeq" id="WP_167396691.1">
    <property type="nucleotide sequence ID" value="NZ_PZZN01000001.1"/>
</dbReference>
<accession>A0A2T4YUF4</accession>
<evidence type="ECO:0000259" key="2">
    <source>
        <dbReference type="PROSITE" id="PS50887"/>
    </source>
</evidence>
<reference evidence="3 4" key="1">
    <citation type="submission" date="2018-04" db="EMBL/GenBank/DDBJ databases">
        <title>Genomic Encyclopedia of Type Strains, Phase III (KMG-III): the genomes of soil and plant-associated and newly described type strains.</title>
        <authorList>
            <person name="Whitman W."/>
        </authorList>
    </citation>
    <scope>NUCLEOTIDE SEQUENCE [LARGE SCALE GENOMIC DNA]</scope>
    <source>
        <strain evidence="3 4">NW12</strain>
    </source>
</reference>
<sequence length="314" mass="33572">MPEAFRAARDALAFLEAHRLAPVAENYTFALAVVADPGSDLARAVAAETDGGLRLTARALETLSERHLAIKRDTTAERESAVTARANQLGALTTDAQTLTRSLSHDVSAMASEAENWPDATLLVTRLADAERELAELRRDVARLQSDLGSLGTARHDPMRDAATGALTSEGARPIFAQLAEQARSYVLMIFSVADLAGVNQRFGHAVGDNVLSAFVANLRRVFPDEEIIRWTGNEFVVVVTDVALTAARDLADEAIAAFETRRLRLRGSGAWIGPVRALAGLVVGQGDDQDAALSQARADLYRATVEGFAPVDG</sequence>
<evidence type="ECO:0000313" key="4">
    <source>
        <dbReference type="Proteomes" id="UP000240996"/>
    </source>
</evidence>
<dbReference type="InterPro" id="IPR000160">
    <property type="entry name" value="GGDEF_dom"/>
</dbReference>
<gene>
    <name evidence="3" type="ORF">C8J24_0839</name>
</gene>
<proteinExistence type="predicted"/>
<dbReference type="Pfam" id="PF00990">
    <property type="entry name" value="GGDEF"/>
    <property type="match status" value="1"/>
</dbReference>
<dbReference type="SMART" id="SM00267">
    <property type="entry name" value="GGDEF"/>
    <property type="match status" value="1"/>
</dbReference>
<comment type="caution">
    <text evidence="3">The sequence shown here is derived from an EMBL/GenBank/DDBJ whole genome shotgun (WGS) entry which is preliminary data.</text>
</comment>
<organism evidence="3 4">
    <name type="scientific">Sphingomonas aerolata</name>
    <dbReference type="NCBI Taxonomy" id="185951"/>
    <lineage>
        <taxon>Bacteria</taxon>
        <taxon>Pseudomonadati</taxon>
        <taxon>Pseudomonadota</taxon>
        <taxon>Alphaproteobacteria</taxon>
        <taxon>Sphingomonadales</taxon>
        <taxon>Sphingomonadaceae</taxon>
        <taxon>Sphingomonas</taxon>
    </lineage>
</organism>
<dbReference type="SUPFAM" id="SSF55073">
    <property type="entry name" value="Nucleotide cyclase"/>
    <property type="match status" value="1"/>
</dbReference>